<protein>
    <submittedName>
        <fullName evidence="1">Uncharacterized protein</fullName>
    </submittedName>
</protein>
<keyword evidence="2" id="KW-1185">Reference proteome</keyword>
<organism evidence="1 2">
    <name type="scientific">Dreissena polymorpha</name>
    <name type="common">Zebra mussel</name>
    <name type="synonym">Mytilus polymorpha</name>
    <dbReference type="NCBI Taxonomy" id="45954"/>
    <lineage>
        <taxon>Eukaryota</taxon>
        <taxon>Metazoa</taxon>
        <taxon>Spiralia</taxon>
        <taxon>Lophotrochozoa</taxon>
        <taxon>Mollusca</taxon>
        <taxon>Bivalvia</taxon>
        <taxon>Autobranchia</taxon>
        <taxon>Heteroconchia</taxon>
        <taxon>Euheterodonta</taxon>
        <taxon>Imparidentia</taxon>
        <taxon>Neoheterodontei</taxon>
        <taxon>Myida</taxon>
        <taxon>Dreissenoidea</taxon>
        <taxon>Dreissenidae</taxon>
        <taxon>Dreissena</taxon>
    </lineage>
</organism>
<sequence>MSLFKVAPLEIFDEPLPGGKFPDAKIVGHFSVDGDGELAFDESQKRFLKMPSDLNRVNFDLNEGYVDISTPQSIS</sequence>
<reference evidence="1" key="1">
    <citation type="journal article" date="2019" name="bioRxiv">
        <title>The Genome of the Zebra Mussel, Dreissena polymorpha: A Resource for Invasive Species Research.</title>
        <authorList>
            <person name="McCartney M.A."/>
            <person name="Auch B."/>
            <person name="Kono T."/>
            <person name="Mallez S."/>
            <person name="Zhang Y."/>
            <person name="Obille A."/>
            <person name="Becker A."/>
            <person name="Abrahante J.E."/>
            <person name="Garbe J."/>
            <person name="Badalamenti J.P."/>
            <person name="Herman A."/>
            <person name="Mangelson H."/>
            <person name="Liachko I."/>
            <person name="Sullivan S."/>
            <person name="Sone E.D."/>
            <person name="Koren S."/>
            <person name="Silverstein K.A.T."/>
            <person name="Beckman K.B."/>
            <person name="Gohl D.M."/>
        </authorList>
    </citation>
    <scope>NUCLEOTIDE SEQUENCE</scope>
    <source>
        <strain evidence="1">Duluth1</strain>
        <tissue evidence="1">Whole animal</tissue>
    </source>
</reference>
<gene>
    <name evidence="1" type="ORF">DPMN_078855</name>
</gene>
<accession>A0A9D3YR89</accession>
<evidence type="ECO:0000313" key="2">
    <source>
        <dbReference type="Proteomes" id="UP000828390"/>
    </source>
</evidence>
<proteinExistence type="predicted"/>
<name>A0A9D3YR89_DREPO</name>
<evidence type="ECO:0000313" key="1">
    <source>
        <dbReference type="EMBL" id="KAH3703808.1"/>
    </source>
</evidence>
<comment type="caution">
    <text evidence="1">The sequence shown here is derived from an EMBL/GenBank/DDBJ whole genome shotgun (WGS) entry which is preliminary data.</text>
</comment>
<dbReference type="EMBL" id="JAIWYP010000015">
    <property type="protein sequence ID" value="KAH3703808.1"/>
    <property type="molecule type" value="Genomic_DNA"/>
</dbReference>
<dbReference type="Proteomes" id="UP000828390">
    <property type="component" value="Unassembled WGS sequence"/>
</dbReference>
<reference evidence="1" key="2">
    <citation type="submission" date="2020-11" db="EMBL/GenBank/DDBJ databases">
        <authorList>
            <person name="McCartney M.A."/>
            <person name="Auch B."/>
            <person name="Kono T."/>
            <person name="Mallez S."/>
            <person name="Becker A."/>
            <person name="Gohl D.M."/>
            <person name="Silverstein K.A.T."/>
            <person name="Koren S."/>
            <person name="Bechman K.B."/>
            <person name="Herman A."/>
            <person name="Abrahante J.E."/>
            <person name="Garbe J."/>
        </authorList>
    </citation>
    <scope>NUCLEOTIDE SEQUENCE</scope>
    <source>
        <strain evidence="1">Duluth1</strain>
        <tissue evidence="1">Whole animal</tissue>
    </source>
</reference>
<dbReference type="AlphaFoldDB" id="A0A9D3YR89"/>